<proteinExistence type="predicted"/>
<organism evidence="1 2">
    <name type="scientific">Filimonas zeae</name>
    <dbReference type="NCBI Taxonomy" id="1737353"/>
    <lineage>
        <taxon>Bacteria</taxon>
        <taxon>Pseudomonadati</taxon>
        <taxon>Bacteroidota</taxon>
        <taxon>Chitinophagia</taxon>
        <taxon>Chitinophagales</taxon>
        <taxon>Chitinophagaceae</taxon>
        <taxon>Filimonas</taxon>
    </lineage>
</organism>
<comment type="caution">
    <text evidence="1">The sequence shown here is derived from an EMBL/GenBank/DDBJ whole genome shotgun (WGS) entry which is preliminary data.</text>
</comment>
<dbReference type="AlphaFoldDB" id="A0A917MUR1"/>
<dbReference type="RefSeq" id="WP_188951668.1">
    <property type="nucleotide sequence ID" value="NZ_BMIB01000002.1"/>
</dbReference>
<gene>
    <name evidence="1" type="ORF">GCM10011379_17710</name>
</gene>
<sequence>MNANIFRLNSVIALLALLVTVLLAAGCASRKSVSYGDMAEIAWNEDTVNTCQLVMFKTGAFTYVIPTGVGNRHRMYYTGKVYSASHKDTIYLCYKHNKVPPGFTSYLIRDVSGSYLIQKYTSKEERLFLRKVNISMPGR</sequence>
<evidence type="ECO:0008006" key="3">
    <source>
        <dbReference type="Google" id="ProtNLM"/>
    </source>
</evidence>
<dbReference type="EMBL" id="BMIB01000002">
    <property type="protein sequence ID" value="GGH65021.1"/>
    <property type="molecule type" value="Genomic_DNA"/>
</dbReference>
<evidence type="ECO:0000313" key="2">
    <source>
        <dbReference type="Proteomes" id="UP000627292"/>
    </source>
</evidence>
<protein>
    <recommendedName>
        <fullName evidence="3">Lipoprotein</fullName>
    </recommendedName>
</protein>
<dbReference type="PROSITE" id="PS51257">
    <property type="entry name" value="PROKAR_LIPOPROTEIN"/>
    <property type="match status" value="1"/>
</dbReference>
<keyword evidence="2" id="KW-1185">Reference proteome</keyword>
<dbReference type="Proteomes" id="UP000627292">
    <property type="component" value="Unassembled WGS sequence"/>
</dbReference>
<reference evidence="1" key="2">
    <citation type="submission" date="2020-09" db="EMBL/GenBank/DDBJ databases">
        <authorList>
            <person name="Sun Q."/>
            <person name="Zhou Y."/>
        </authorList>
    </citation>
    <scope>NUCLEOTIDE SEQUENCE</scope>
    <source>
        <strain evidence="1">CGMCC 1.15290</strain>
    </source>
</reference>
<accession>A0A917MUR1</accession>
<evidence type="ECO:0000313" key="1">
    <source>
        <dbReference type="EMBL" id="GGH65021.1"/>
    </source>
</evidence>
<reference evidence="1" key="1">
    <citation type="journal article" date="2014" name="Int. J. Syst. Evol. Microbiol.">
        <title>Complete genome sequence of Corynebacterium casei LMG S-19264T (=DSM 44701T), isolated from a smear-ripened cheese.</title>
        <authorList>
            <consortium name="US DOE Joint Genome Institute (JGI-PGF)"/>
            <person name="Walter F."/>
            <person name="Albersmeier A."/>
            <person name="Kalinowski J."/>
            <person name="Ruckert C."/>
        </authorList>
    </citation>
    <scope>NUCLEOTIDE SEQUENCE</scope>
    <source>
        <strain evidence="1">CGMCC 1.15290</strain>
    </source>
</reference>
<name>A0A917MUR1_9BACT</name>